<feature type="transmembrane region" description="Helical" evidence="2">
    <location>
        <begin position="229"/>
        <end position="247"/>
    </location>
</feature>
<keyword evidence="2" id="KW-1133">Transmembrane helix</keyword>
<keyword evidence="4" id="KW-1185">Reference proteome</keyword>
<comment type="caution">
    <text evidence="3">The sequence shown here is derived from an EMBL/GenBank/DDBJ whole genome shotgun (WGS) entry which is preliminary data.</text>
</comment>
<dbReference type="EMBL" id="VJZE01000059">
    <property type="protein sequence ID" value="MPY40560.1"/>
    <property type="molecule type" value="Genomic_DNA"/>
</dbReference>
<evidence type="ECO:0000256" key="1">
    <source>
        <dbReference type="SAM" id="MobiDB-lite"/>
    </source>
</evidence>
<evidence type="ECO:0000256" key="2">
    <source>
        <dbReference type="SAM" id="Phobius"/>
    </source>
</evidence>
<accession>A0A5N8VZ73</accession>
<reference evidence="3 4" key="1">
    <citation type="submission" date="2019-07" db="EMBL/GenBank/DDBJ databases">
        <title>New species of Amycolatopsis and Streptomyces.</title>
        <authorList>
            <person name="Duangmal K."/>
            <person name="Teo W.F.A."/>
            <person name="Lipun K."/>
        </authorList>
    </citation>
    <scope>NUCLEOTIDE SEQUENCE [LARGE SCALE GENOMIC DNA]</scope>
    <source>
        <strain evidence="3 4">TISTR 2346</strain>
    </source>
</reference>
<dbReference type="Proteomes" id="UP000326979">
    <property type="component" value="Unassembled WGS sequence"/>
</dbReference>
<name>A0A5N8VZ73_9ACTN</name>
<organism evidence="3 4">
    <name type="scientific">Streptomyces phyllanthi</name>
    <dbReference type="NCBI Taxonomy" id="1803180"/>
    <lineage>
        <taxon>Bacteria</taxon>
        <taxon>Bacillati</taxon>
        <taxon>Actinomycetota</taxon>
        <taxon>Actinomycetes</taxon>
        <taxon>Kitasatosporales</taxon>
        <taxon>Streptomycetaceae</taxon>
        <taxon>Streptomyces</taxon>
    </lineage>
</organism>
<dbReference type="OrthoDB" id="4239082at2"/>
<dbReference type="Pfam" id="PF04341">
    <property type="entry name" value="DUF485"/>
    <property type="match status" value="1"/>
</dbReference>
<sequence>MKRSRRTGPGRLRRRSSVWLRAGSPPIFFVTDVGPPTAGREKPYGHKPSYDVPSTSAPHPRHVRAAFAPLPVEDDSMDSRDPFTDQDPPAAAALYLSALDHEHHHSAAELRQAITRIHAAVDQPGALSEMYRQSVQGATPSEYDVRARRRSWALRMARHLAPDDDRPAAVAAPTPWPARGESVTTFSGTSPRMPSPPPAHPADREGHPGPRQTTALHELRAARRRPAQVAAAVVAAQMAGVVLANEAPGVMAATWAGPLNIGLTLVLAQVTFTGWAVLWYVRYAGRSLEPLVRRHSASFPHLESHR</sequence>
<dbReference type="AlphaFoldDB" id="A0A5N8VZ73"/>
<evidence type="ECO:0000313" key="3">
    <source>
        <dbReference type="EMBL" id="MPY40560.1"/>
    </source>
</evidence>
<keyword evidence="2" id="KW-0812">Transmembrane</keyword>
<evidence type="ECO:0000313" key="4">
    <source>
        <dbReference type="Proteomes" id="UP000326979"/>
    </source>
</evidence>
<dbReference type="InterPro" id="IPR007436">
    <property type="entry name" value="DUF485"/>
</dbReference>
<feature type="region of interest" description="Disordered" evidence="1">
    <location>
        <begin position="30"/>
        <end position="59"/>
    </location>
</feature>
<protein>
    <submittedName>
        <fullName evidence="3">DUF485 domain-containing protein</fullName>
    </submittedName>
</protein>
<proteinExistence type="predicted"/>
<feature type="transmembrane region" description="Helical" evidence="2">
    <location>
        <begin position="259"/>
        <end position="281"/>
    </location>
</feature>
<gene>
    <name evidence="3" type="ORF">FNH04_11780</name>
</gene>
<keyword evidence="2" id="KW-0472">Membrane</keyword>
<feature type="region of interest" description="Disordered" evidence="1">
    <location>
        <begin position="164"/>
        <end position="212"/>
    </location>
</feature>